<accession>A0ACC2G2A8</accession>
<keyword evidence="2" id="KW-1185">Reference proteome</keyword>
<protein>
    <submittedName>
        <fullName evidence="1">Uncharacterized protein</fullName>
    </submittedName>
</protein>
<dbReference type="EMBL" id="CM055745">
    <property type="protein sequence ID" value="KAJ7997716.1"/>
    <property type="molecule type" value="Genomic_DNA"/>
</dbReference>
<proteinExistence type="predicted"/>
<organism evidence="1 2">
    <name type="scientific">Dallia pectoralis</name>
    <name type="common">Alaska blackfish</name>
    <dbReference type="NCBI Taxonomy" id="75939"/>
    <lineage>
        <taxon>Eukaryota</taxon>
        <taxon>Metazoa</taxon>
        <taxon>Chordata</taxon>
        <taxon>Craniata</taxon>
        <taxon>Vertebrata</taxon>
        <taxon>Euteleostomi</taxon>
        <taxon>Actinopterygii</taxon>
        <taxon>Neopterygii</taxon>
        <taxon>Teleostei</taxon>
        <taxon>Protacanthopterygii</taxon>
        <taxon>Esociformes</taxon>
        <taxon>Umbridae</taxon>
        <taxon>Dallia</taxon>
    </lineage>
</organism>
<sequence length="81" mass="8973">MLHWKLQLLHPGLLMLLQTPALTKCLAYFAVCSWESCGGLDCYLCPREPRPAPLSLFSAMVQRVRTVSTAHGNASDWLTVG</sequence>
<evidence type="ECO:0000313" key="2">
    <source>
        <dbReference type="Proteomes" id="UP001157502"/>
    </source>
</evidence>
<gene>
    <name evidence="1" type="ORF">DPEC_G00215010</name>
</gene>
<evidence type="ECO:0000313" key="1">
    <source>
        <dbReference type="EMBL" id="KAJ7997716.1"/>
    </source>
</evidence>
<reference evidence="1" key="1">
    <citation type="submission" date="2021-05" db="EMBL/GenBank/DDBJ databases">
        <authorList>
            <person name="Pan Q."/>
            <person name="Jouanno E."/>
            <person name="Zahm M."/>
            <person name="Klopp C."/>
            <person name="Cabau C."/>
            <person name="Louis A."/>
            <person name="Berthelot C."/>
            <person name="Parey E."/>
            <person name="Roest Crollius H."/>
            <person name="Montfort J."/>
            <person name="Robinson-Rechavi M."/>
            <person name="Bouchez O."/>
            <person name="Lampietro C."/>
            <person name="Lopez Roques C."/>
            <person name="Donnadieu C."/>
            <person name="Postlethwait J."/>
            <person name="Bobe J."/>
            <person name="Dillon D."/>
            <person name="Chandos A."/>
            <person name="von Hippel F."/>
            <person name="Guiguen Y."/>
        </authorList>
    </citation>
    <scope>NUCLEOTIDE SEQUENCE</scope>
    <source>
        <strain evidence="1">YG-Jan2019</strain>
    </source>
</reference>
<name>A0ACC2G2A8_DALPE</name>
<comment type="caution">
    <text evidence="1">The sequence shown here is derived from an EMBL/GenBank/DDBJ whole genome shotgun (WGS) entry which is preliminary data.</text>
</comment>
<dbReference type="Proteomes" id="UP001157502">
    <property type="component" value="Chromosome 18"/>
</dbReference>